<dbReference type="InterPro" id="IPR013551">
    <property type="entry name" value="YicC-like_C"/>
</dbReference>
<evidence type="ECO:0000256" key="1">
    <source>
        <dbReference type="ARBA" id="ARBA00001968"/>
    </source>
</evidence>
<evidence type="ECO:0000256" key="4">
    <source>
        <dbReference type="ARBA" id="ARBA00022801"/>
    </source>
</evidence>
<dbReference type="AlphaFoldDB" id="A0A096AVW4"/>
<evidence type="ECO:0000256" key="5">
    <source>
        <dbReference type="ARBA" id="ARBA00035648"/>
    </source>
</evidence>
<dbReference type="InterPro" id="IPR013527">
    <property type="entry name" value="YicC-like_N"/>
</dbReference>
<accession>A0A096AVW4</accession>
<dbReference type="EMBL" id="JRNS01000247">
    <property type="protein sequence ID" value="KGF50851.1"/>
    <property type="molecule type" value="Genomic_DNA"/>
</dbReference>
<evidence type="ECO:0000259" key="7">
    <source>
        <dbReference type="Pfam" id="PF08340"/>
    </source>
</evidence>
<proteinExistence type="inferred from homology"/>
<evidence type="ECO:0008006" key="10">
    <source>
        <dbReference type="Google" id="ProtNLM"/>
    </source>
</evidence>
<sequence length="292" mass="33555">MILSMTGYGKAVVAYKEKKINVEVKSLNSKSLDLSARIAPLYREKEMAIRRLLAQKLERGKVDFSLWVEKESTVDATPINAALVENYYKQIKAISASTGIPEPEDWITTLLRLPDVTAKTEVEVLDDEEWEVAQQAINEAIEKLIEFRKQEGAALQKKFTEKIDNIANLLKSIEPFEKNRVPKIREKIIDGLKQISEVDYDKNRLEQELIYYIEKLDINEEKQRLTNHLKYFHETMKESGHGVGKKLGFIAQEMGREINTTGSKSNQAEMQNIVVKMKDELEQIKEQVLNAL</sequence>
<evidence type="ECO:0000256" key="2">
    <source>
        <dbReference type="ARBA" id="ARBA00022722"/>
    </source>
</evidence>
<evidence type="ECO:0000256" key="3">
    <source>
        <dbReference type="ARBA" id="ARBA00022759"/>
    </source>
</evidence>
<dbReference type="GO" id="GO:0016787">
    <property type="term" value="F:hydrolase activity"/>
    <property type="evidence" value="ECO:0007669"/>
    <property type="project" value="UniProtKB-KW"/>
</dbReference>
<dbReference type="PANTHER" id="PTHR30636:SF3">
    <property type="entry name" value="UPF0701 PROTEIN YICC"/>
    <property type="match status" value="1"/>
</dbReference>
<comment type="caution">
    <text evidence="8">The sequence shown here is derived from an EMBL/GenBank/DDBJ whole genome shotgun (WGS) entry which is preliminary data.</text>
</comment>
<name>A0A096AVW4_9BACT</name>
<protein>
    <recommendedName>
        <fullName evidence="10">YicC family protein</fullName>
    </recommendedName>
</protein>
<organism evidence="8 9">
    <name type="scientific">Prevotella melaninogenica DNF00666</name>
    <dbReference type="NCBI Taxonomy" id="1401073"/>
    <lineage>
        <taxon>Bacteria</taxon>
        <taxon>Pseudomonadati</taxon>
        <taxon>Bacteroidota</taxon>
        <taxon>Bacteroidia</taxon>
        <taxon>Bacteroidales</taxon>
        <taxon>Prevotellaceae</taxon>
        <taxon>Prevotella</taxon>
    </lineage>
</organism>
<dbReference type="InterPro" id="IPR005229">
    <property type="entry name" value="YicC/YloC-like"/>
</dbReference>
<keyword evidence="2" id="KW-0540">Nuclease</keyword>
<dbReference type="Proteomes" id="UP000029578">
    <property type="component" value="Unassembled WGS sequence"/>
</dbReference>
<gene>
    <name evidence="8" type="ORF">HMPREF0661_04430</name>
</gene>
<evidence type="ECO:0000313" key="9">
    <source>
        <dbReference type="Proteomes" id="UP000029578"/>
    </source>
</evidence>
<dbReference type="NCBIfam" id="TIGR00255">
    <property type="entry name" value="YicC/YloC family endoribonuclease"/>
    <property type="match status" value="1"/>
</dbReference>
<dbReference type="PANTHER" id="PTHR30636">
    <property type="entry name" value="UPF0701 PROTEIN YICC"/>
    <property type="match status" value="1"/>
</dbReference>
<dbReference type="Pfam" id="PF08340">
    <property type="entry name" value="YicC-like_C"/>
    <property type="match status" value="1"/>
</dbReference>
<keyword evidence="4" id="KW-0378">Hydrolase</keyword>
<feature type="domain" description="Endoribonuclease YicC-like C-terminal" evidence="7">
    <location>
        <begin position="175"/>
        <end position="290"/>
    </location>
</feature>
<dbReference type="GO" id="GO:0004521">
    <property type="term" value="F:RNA endonuclease activity"/>
    <property type="evidence" value="ECO:0007669"/>
    <property type="project" value="InterPro"/>
</dbReference>
<feature type="domain" description="Endoribonuclease YicC-like N-terminal" evidence="6">
    <location>
        <begin position="2"/>
        <end position="156"/>
    </location>
</feature>
<evidence type="ECO:0000259" key="6">
    <source>
        <dbReference type="Pfam" id="PF03755"/>
    </source>
</evidence>
<reference evidence="8 9" key="1">
    <citation type="submission" date="2014-07" db="EMBL/GenBank/DDBJ databases">
        <authorList>
            <person name="McCorrison J."/>
            <person name="Sanka R."/>
            <person name="Torralba M."/>
            <person name="Gillis M."/>
            <person name="Haft D.H."/>
            <person name="Methe B."/>
            <person name="Sutton G."/>
            <person name="Nelson K.E."/>
        </authorList>
    </citation>
    <scope>NUCLEOTIDE SEQUENCE [LARGE SCALE GENOMIC DNA]</scope>
    <source>
        <strain evidence="8 9">DNF00666</strain>
    </source>
</reference>
<keyword evidence="3" id="KW-0255">Endonuclease</keyword>
<dbReference type="RefSeq" id="WP_036863583.1">
    <property type="nucleotide sequence ID" value="NZ_JRNS01000247.1"/>
</dbReference>
<evidence type="ECO:0000313" key="8">
    <source>
        <dbReference type="EMBL" id="KGF50851.1"/>
    </source>
</evidence>
<comment type="cofactor">
    <cofactor evidence="1">
        <name>a divalent metal cation</name>
        <dbReference type="ChEBI" id="CHEBI:60240"/>
    </cofactor>
</comment>
<comment type="similarity">
    <text evidence="5">Belongs to the YicC/YloC family.</text>
</comment>
<dbReference type="Pfam" id="PF03755">
    <property type="entry name" value="YicC-like_N"/>
    <property type="match status" value="1"/>
</dbReference>